<evidence type="ECO:0000256" key="1">
    <source>
        <dbReference type="ARBA" id="ARBA00004651"/>
    </source>
</evidence>
<dbReference type="PANTHER" id="PTHR47371">
    <property type="entry name" value="LIPOTEICHOIC ACID SYNTHASE"/>
    <property type="match status" value="1"/>
</dbReference>
<keyword evidence="9" id="KW-1185">Reference proteome</keyword>
<protein>
    <submittedName>
        <fullName evidence="8">LTA synthase family protein</fullName>
    </submittedName>
</protein>
<evidence type="ECO:0000256" key="4">
    <source>
        <dbReference type="ARBA" id="ARBA00022989"/>
    </source>
</evidence>
<dbReference type="PANTHER" id="PTHR47371:SF3">
    <property type="entry name" value="PHOSPHOGLYCEROL TRANSFERASE I"/>
    <property type="match status" value="1"/>
</dbReference>
<feature type="transmembrane region" description="Helical" evidence="6">
    <location>
        <begin position="114"/>
        <end position="133"/>
    </location>
</feature>
<keyword evidence="4 6" id="KW-1133">Transmembrane helix</keyword>
<feature type="transmembrane region" description="Helical" evidence="6">
    <location>
        <begin position="32"/>
        <end position="52"/>
    </location>
</feature>
<keyword evidence="3 6" id="KW-0812">Transmembrane</keyword>
<sequence length="483" mass="51936">MLMSAVLVAVALTADACVRPTLTGRIPAVRSTAGVALLCLLVLTAWGLLMLVIGKATGAAIIVGGFATLLATVSAAKRRVLGEPLLFSDFALLFAVFRHPQFYFSALARWQRSALLVCAPLVLLLLAWAILHGSQAERVWGLAISAGSAIGIALVLRLPAVARLAQDPDADADVARHGLIATLFLHAVRWRQTPDPAPLHAIDRSTFAQDNRLIVVIQCESFADPVELFDDNALALPSLVAARRRARQWGDLAVSGFGAYTMRTEYGVIFGRSEGQLGFRRFDPYLTALGETSFALPARLAPGNWRSLFVHPHDMRFYNRAEILTAGGFAELVGEERFAPPREGEGRYVSDAAIADAIVDLAQEAIGPTLIYAVTIENHGPWDAGGGDLREGYLRLVRNGDAMLGSLIERLDRLEQPVTLVFFGDHRPSIPGHVQPGGDRHTPYVIVDLAQSSRGDDGLSAAQPVGLTPAGLHQAIFESALAR</sequence>
<feature type="domain" description="Sulfatase N-terminal" evidence="7">
    <location>
        <begin position="213"/>
        <end position="446"/>
    </location>
</feature>
<comment type="caution">
    <text evidence="8">The sequence shown here is derived from an EMBL/GenBank/DDBJ whole genome shotgun (WGS) entry which is preliminary data.</text>
</comment>
<dbReference type="SUPFAM" id="SSF53649">
    <property type="entry name" value="Alkaline phosphatase-like"/>
    <property type="match status" value="1"/>
</dbReference>
<dbReference type="InterPro" id="IPR017850">
    <property type="entry name" value="Alkaline_phosphatase_core_sf"/>
</dbReference>
<evidence type="ECO:0000256" key="2">
    <source>
        <dbReference type="ARBA" id="ARBA00022475"/>
    </source>
</evidence>
<dbReference type="Proteomes" id="UP000583556">
    <property type="component" value="Unassembled WGS sequence"/>
</dbReference>
<dbReference type="InterPro" id="IPR050448">
    <property type="entry name" value="OpgB/LTA_synthase_biosynth"/>
</dbReference>
<feature type="transmembrane region" description="Helical" evidence="6">
    <location>
        <begin position="139"/>
        <end position="156"/>
    </location>
</feature>
<reference evidence="8 9" key="1">
    <citation type="submission" date="2020-04" db="EMBL/GenBank/DDBJ databases">
        <title>Novosphingobium sp. TW-4 isolated from soil.</title>
        <authorList>
            <person name="Dahal R.H."/>
            <person name="Chaudhary D.K."/>
        </authorList>
    </citation>
    <scope>NUCLEOTIDE SEQUENCE [LARGE SCALE GENOMIC DNA]</scope>
    <source>
        <strain evidence="8 9">TW-4</strain>
    </source>
</reference>
<dbReference type="EMBL" id="JABBGM010000001">
    <property type="protein sequence ID" value="NML92284.1"/>
    <property type="molecule type" value="Genomic_DNA"/>
</dbReference>
<evidence type="ECO:0000256" key="3">
    <source>
        <dbReference type="ARBA" id="ARBA00022692"/>
    </source>
</evidence>
<dbReference type="Gene3D" id="3.40.720.10">
    <property type="entry name" value="Alkaline Phosphatase, subunit A"/>
    <property type="match status" value="1"/>
</dbReference>
<dbReference type="CDD" id="cd16015">
    <property type="entry name" value="LTA_synthase"/>
    <property type="match status" value="1"/>
</dbReference>
<evidence type="ECO:0000256" key="6">
    <source>
        <dbReference type="SAM" id="Phobius"/>
    </source>
</evidence>
<evidence type="ECO:0000256" key="5">
    <source>
        <dbReference type="ARBA" id="ARBA00023136"/>
    </source>
</evidence>
<dbReference type="AlphaFoldDB" id="A0A7Y0BKY9"/>
<organism evidence="8 9">
    <name type="scientific">Novosphingobium olei</name>
    <dbReference type="NCBI Taxonomy" id="2728851"/>
    <lineage>
        <taxon>Bacteria</taxon>
        <taxon>Pseudomonadati</taxon>
        <taxon>Pseudomonadota</taxon>
        <taxon>Alphaproteobacteria</taxon>
        <taxon>Sphingomonadales</taxon>
        <taxon>Sphingomonadaceae</taxon>
        <taxon>Novosphingobium</taxon>
    </lineage>
</organism>
<evidence type="ECO:0000259" key="7">
    <source>
        <dbReference type="Pfam" id="PF00884"/>
    </source>
</evidence>
<evidence type="ECO:0000313" key="9">
    <source>
        <dbReference type="Proteomes" id="UP000583556"/>
    </source>
</evidence>
<comment type="subcellular location">
    <subcellularLocation>
        <location evidence="1">Cell membrane</location>
        <topology evidence="1">Multi-pass membrane protein</topology>
    </subcellularLocation>
</comment>
<keyword evidence="5 6" id="KW-0472">Membrane</keyword>
<dbReference type="InterPro" id="IPR000917">
    <property type="entry name" value="Sulfatase_N"/>
</dbReference>
<accession>A0A7Y0BKY9</accession>
<dbReference type="GO" id="GO:0005886">
    <property type="term" value="C:plasma membrane"/>
    <property type="evidence" value="ECO:0007669"/>
    <property type="project" value="UniProtKB-SubCell"/>
</dbReference>
<dbReference type="Pfam" id="PF00884">
    <property type="entry name" value="Sulfatase"/>
    <property type="match status" value="1"/>
</dbReference>
<gene>
    <name evidence="8" type="ORF">HHL27_01180</name>
</gene>
<name>A0A7Y0BKY9_9SPHN</name>
<proteinExistence type="predicted"/>
<feature type="transmembrane region" description="Helical" evidence="6">
    <location>
        <begin position="59"/>
        <end position="76"/>
    </location>
</feature>
<keyword evidence="2" id="KW-1003">Cell membrane</keyword>
<evidence type="ECO:0000313" key="8">
    <source>
        <dbReference type="EMBL" id="NML92284.1"/>
    </source>
</evidence>